<accession>A0AAP2DZ91</accession>
<proteinExistence type="predicted"/>
<name>A0AAP2DZ91_9BACT</name>
<dbReference type="RefSeq" id="WP_254084745.1">
    <property type="nucleotide sequence ID" value="NZ_JAHESE010000011.1"/>
</dbReference>
<organism evidence="1 2">
    <name type="scientific">Dawidia cretensis</name>
    <dbReference type="NCBI Taxonomy" id="2782350"/>
    <lineage>
        <taxon>Bacteria</taxon>
        <taxon>Pseudomonadati</taxon>
        <taxon>Bacteroidota</taxon>
        <taxon>Cytophagia</taxon>
        <taxon>Cytophagales</taxon>
        <taxon>Chryseotaleaceae</taxon>
        <taxon>Dawidia</taxon>
    </lineage>
</organism>
<comment type="caution">
    <text evidence="1">The sequence shown here is derived from an EMBL/GenBank/DDBJ whole genome shotgun (WGS) entry which is preliminary data.</text>
</comment>
<dbReference type="EMBL" id="JAHESE010000011">
    <property type="protein sequence ID" value="MBT1709164.1"/>
    <property type="molecule type" value="Genomic_DNA"/>
</dbReference>
<keyword evidence="2" id="KW-1185">Reference proteome</keyword>
<dbReference type="Proteomes" id="UP001319080">
    <property type="component" value="Unassembled WGS sequence"/>
</dbReference>
<protein>
    <submittedName>
        <fullName evidence="1">Uncharacterized protein</fullName>
    </submittedName>
</protein>
<gene>
    <name evidence="1" type="ORF">KK062_13060</name>
</gene>
<sequence length="417" mass="46730">MKSQPLNRTRSSWFFHGRMACTVLALVLGIASVSAQKEKISHAGDVKPMDESQLRREVELAQNILATLIKQQFDERTYVPLEMSVSYQSGYGLTFSMPSSYLLPIVLMGGGGNGIYSEPAMTVRSRNYATTSVPALTETTTRDPREVVKLEDAKTRQRRSDLDSAREAYTQRIIDAARIFMADFSDIFTQLPASEKIIVTNQGNQPRTLAGQYFGAQPVAYVSVEATKSDMVSHKQGKGTRQQALDKIKVINAEVVRTVEPDLELLSSIFTRLYRVDLAKTYFVEQQVYFDRLRDFGVVYYMQTLSTTQRSYTSFDVPTLGLEDVDLPTRNKKVAELYPRFEEELKENILEYGRTVKALGNDESLIFKVNITPCPDCGIPASLEVSIKGSVLKEYQAGKITKDAALGKFILKKGSIQ</sequence>
<dbReference type="AlphaFoldDB" id="A0AAP2DZ91"/>
<reference evidence="1 2" key="1">
    <citation type="submission" date="2021-05" db="EMBL/GenBank/DDBJ databases">
        <title>A Polyphasic approach of four new species of the genus Ohtaekwangia: Ohtaekwangia histidinii sp. nov., Ohtaekwangia cretensis sp. nov., Ohtaekwangia indiensis sp. nov., Ohtaekwangia reichenbachii sp. nov. from diverse environment.</title>
        <authorList>
            <person name="Octaviana S."/>
        </authorList>
    </citation>
    <scope>NUCLEOTIDE SEQUENCE [LARGE SCALE GENOMIC DNA]</scope>
    <source>
        <strain evidence="1 2">PWU5</strain>
    </source>
</reference>
<evidence type="ECO:0000313" key="2">
    <source>
        <dbReference type="Proteomes" id="UP001319080"/>
    </source>
</evidence>
<evidence type="ECO:0000313" key="1">
    <source>
        <dbReference type="EMBL" id="MBT1709164.1"/>
    </source>
</evidence>